<evidence type="ECO:0000313" key="5">
    <source>
        <dbReference type="Proteomes" id="UP000234483"/>
    </source>
</evidence>
<protein>
    <recommendedName>
        <fullName evidence="7">Dihydroorotate dehydrogenase</fullName>
    </recommendedName>
</protein>
<keyword evidence="6" id="KW-1185">Reference proteome</keyword>
<feature type="region of interest" description="Disordered" evidence="1">
    <location>
        <begin position="125"/>
        <end position="147"/>
    </location>
</feature>
<proteinExistence type="predicted"/>
<dbReference type="KEGG" id="cfh:C1707_09780"/>
<evidence type="ECO:0000313" key="3">
    <source>
        <dbReference type="EMBL" id="AYV46530.1"/>
    </source>
</evidence>
<evidence type="ECO:0000256" key="2">
    <source>
        <dbReference type="SAM" id="Phobius"/>
    </source>
</evidence>
<dbReference type="EMBL" id="CP026100">
    <property type="protein sequence ID" value="AYV46530.1"/>
    <property type="molecule type" value="Genomic_DNA"/>
</dbReference>
<reference evidence="3 6" key="2">
    <citation type="submission" date="2018-01" db="EMBL/GenBank/DDBJ databases">
        <title>Complete genome sequence of Caulobacter flavus RHGG3.</title>
        <authorList>
            <person name="Yang E."/>
        </authorList>
    </citation>
    <scope>NUCLEOTIDE SEQUENCE [LARGE SCALE GENOMIC DNA]</scope>
    <source>
        <strain evidence="3 6">RHGG3</strain>
    </source>
</reference>
<keyword evidence="2" id="KW-1133">Transmembrane helix</keyword>
<gene>
    <name evidence="3" type="ORF">C1707_09780</name>
    <name evidence="4" type="ORF">CFHF_15465</name>
</gene>
<dbReference type="EMBL" id="PJRQ01000031">
    <property type="protein sequence ID" value="PLR12188.1"/>
    <property type="molecule type" value="Genomic_DNA"/>
</dbReference>
<evidence type="ECO:0008006" key="7">
    <source>
        <dbReference type="Google" id="ProtNLM"/>
    </source>
</evidence>
<feature type="transmembrane region" description="Helical" evidence="2">
    <location>
        <begin position="81"/>
        <end position="106"/>
    </location>
</feature>
<reference evidence="4 5" key="1">
    <citation type="submission" date="2017-12" db="EMBL/GenBank/DDBJ databases">
        <title>The genome sequence of Caulobacter flavus CGMCC1 15093.</title>
        <authorList>
            <person name="Gao J."/>
            <person name="Mao X."/>
            <person name="Sun J."/>
        </authorList>
    </citation>
    <scope>NUCLEOTIDE SEQUENCE [LARGE SCALE GENOMIC DNA]</scope>
    <source>
        <strain evidence="4 5">CGMCC1 15093</strain>
    </source>
</reference>
<evidence type="ECO:0000256" key="1">
    <source>
        <dbReference type="SAM" id="MobiDB-lite"/>
    </source>
</evidence>
<keyword evidence="2" id="KW-0472">Membrane</keyword>
<keyword evidence="2" id="KW-0812">Transmembrane</keyword>
<evidence type="ECO:0000313" key="6">
    <source>
        <dbReference type="Proteomes" id="UP000281192"/>
    </source>
</evidence>
<feature type="compositionally biased region" description="Low complexity" evidence="1">
    <location>
        <begin position="125"/>
        <end position="139"/>
    </location>
</feature>
<organism evidence="4 5">
    <name type="scientific">Caulobacter flavus</name>
    <dbReference type="NCBI Taxonomy" id="1679497"/>
    <lineage>
        <taxon>Bacteria</taxon>
        <taxon>Pseudomonadati</taxon>
        <taxon>Pseudomonadota</taxon>
        <taxon>Alphaproteobacteria</taxon>
        <taxon>Caulobacterales</taxon>
        <taxon>Caulobacteraceae</taxon>
        <taxon>Caulobacter</taxon>
    </lineage>
</organism>
<dbReference type="Proteomes" id="UP000234483">
    <property type="component" value="Unassembled WGS sequence"/>
</dbReference>
<accession>A0A2N5CRQ7</accession>
<evidence type="ECO:0000313" key="4">
    <source>
        <dbReference type="EMBL" id="PLR12188.1"/>
    </source>
</evidence>
<dbReference type="Proteomes" id="UP000281192">
    <property type="component" value="Chromosome"/>
</dbReference>
<dbReference type="RefSeq" id="WP_101713897.1">
    <property type="nucleotide sequence ID" value="NZ_CP026100.1"/>
</dbReference>
<name>A0A2N5CRQ7_9CAUL</name>
<sequence length="147" mass="14919">MTPDRFAELAAAHGGDIGRWPQELREAARAALAADPIRLGALLAAEADLDRLLDLAPAQAADAALVGRLLEAAPRPRRAAVAWWAGLAAGMGLAAAAVAGVAVGVASGAGERLDRRADAILAAAYDPTEPDAATEAPPELQDEATDL</sequence>
<dbReference type="AlphaFoldDB" id="A0A2N5CRQ7"/>